<gene>
    <name evidence="2" type="ORF">I6J18_19110</name>
</gene>
<evidence type="ECO:0000256" key="1">
    <source>
        <dbReference type="SAM" id="MobiDB-lite"/>
    </source>
</evidence>
<accession>A0A974NKN4</accession>
<dbReference type="PANTHER" id="PTHR35788">
    <property type="entry name" value="EXPORTED PROTEIN-RELATED"/>
    <property type="match status" value="1"/>
</dbReference>
<dbReference type="AlphaFoldDB" id="A0A974NKN4"/>
<evidence type="ECO:0000313" key="3">
    <source>
        <dbReference type="Proteomes" id="UP000595254"/>
    </source>
</evidence>
<sequence>MRNQQTLKLFLALILSTGYILSFSHFGASAFNKLVNDQDIMEPGTTLGSLNISGKTKPEIKNLLEEEIVAWKQGTAINLTYKEIENPAKDVDIQFQVEETLANVKSGQKNLVTVVIDQDTLVEAVYDTSISLSSEAVNTEQLANDISASATMLTAGSYRFHLENYLDGVTAEDEVIAKAVIKTGKYSNEIKEIISLIQPVEIQGRTQFSLLNKLKDLQEDKTYSTGALSRIATGIYETILPTNFAIIERSVNTKLPSYANLGMEAKVNAKKNTDLVFSNINEDSYFLEFTQSGKNLNVVLKGKSFLNHYNVKKNAEKRYQPKTIIQFDSQLTSGQMTVTEPGKEGISIKITREISDEKGDLIETEEISEDFYAPIHRIEIHPLSVPVVDSKDEESDDPADDVIDEDSDGVEDESGSDSEDGRTEETDESDNQGETGDSTDSDSPTPNKEVDSERTEDSDDNIWEDPDAPEK</sequence>
<evidence type="ECO:0000313" key="2">
    <source>
        <dbReference type="EMBL" id="QQS99675.1"/>
    </source>
</evidence>
<keyword evidence="3" id="KW-1185">Reference proteome</keyword>
<feature type="compositionally biased region" description="Polar residues" evidence="1">
    <location>
        <begin position="432"/>
        <end position="446"/>
    </location>
</feature>
<dbReference type="Pfam" id="PF04294">
    <property type="entry name" value="VanW"/>
    <property type="match status" value="1"/>
</dbReference>
<dbReference type="PANTHER" id="PTHR35788:SF1">
    <property type="entry name" value="EXPORTED PROTEIN"/>
    <property type="match status" value="1"/>
</dbReference>
<dbReference type="KEGG" id="ppsr:I6J18_19110"/>
<feature type="region of interest" description="Disordered" evidence="1">
    <location>
        <begin position="386"/>
        <end position="471"/>
    </location>
</feature>
<name>A0A974NKN4_PERPY</name>
<dbReference type="EMBL" id="CP068053">
    <property type="protein sequence ID" value="QQS99675.1"/>
    <property type="molecule type" value="Genomic_DNA"/>
</dbReference>
<dbReference type="Proteomes" id="UP000595254">
    <property type="component" value="Chromosome"/>
</dbReference>
<dbReference type="RefSeq" id="WP_040376225.1">
    <property type="nucleotide sequence ID" value="NZ_CP068053.1"/>
</dbReference>
<dbReference type="InterPro" id="IPR052913">
    <property type="entry name" value="Glycopeptide_resist_protein"/>
</dbReference>
<organism evidence="2 3">
    <name type="scientific">Peribacillus psychrosaccharolyticus</name>
    <name type="common">Bacillus psychrosaccharolyticus</name>
    <dbReference type="NCBI Taxonomy" id="1407"/>
    <lineage>
        <taxon>Bacteria</taxon>
        <taxon>Bacillati</taxon>
        <taxon>Bacillota</taxon>
        <taxon>Bacilli</taxon>
        <taxon>Bacillales</taxon>
        <taxon>Bacillaceae</taxon>
        <taxon>Peribacillus</taxon>
    </lineage>
</organism>
<dbReference type="InterPro" id="IPR007391">
    <property type="entry name" value="Vancomycin_resist_VanW"/>
</dbReference>
<reference evidence="2 3" key="1">
    <citation type="submission" date="2021-01" db="EMBL/GenBank/DDBJ databases">
        <title>FDA dAtabase for Regulatory Grade micrObial Sequences (FDA-ARGOS): Supporting development and validation of Infectious Disease Dx tests.</title>
        <authorList>
            <person name="Nelson B."/>
            <person name="Plummer A."/>
            <person name="Tallon L."/>
            <person name="Sadzewicz L."/>
            <person name="Zhao X."/>
            <person name="Boylan J."/>
            <person name="Ott S."/>
            <person name="Bowen H."/>
            <person name="Vavikolanu K."/>
            <person name="Mehta A."/>
            <person name="Aluvathingal J."/>
            <person name="Nadendla S."/>
            <person name="Myers T."/>
            <person name="Yan Y."/>
            <person name="Sichtig H."/>
        </authorList>
    </citation>
    <scope>NUCLEOTIDE SEQUENCE [LARGE SCALE GENOMIC DNA]</scope>
    <source>
        <strain evidence="2 3">FDAARGOS_1161</strain>
    </source>
</reference>
<protein>
    <submittedName>
        <fullName evidence="2">VanW family protein</fullName>
    </submittedName>
</protein>
<proteinExistence type="predicted"/>
<feature type="compositionally biased region" description="Acidic residues" evidence="1">
    <location>
        <begin position="391"/>
        <end position="418"/>
    </location>
</feature>
<feature type="compositionally biased region" description="Acidic residues" evidence="1">
    <location>
        <begin position="456"/>
        <end position="471"/>
    </location>
</feature>